<dbReference type="EMBL" id="CP033021">
    <property type="protein sequence ID" value="AYN65250.1"/>
    <property type="molecule type" value="Genomic_DNA"/>
</dbReference>
<dbReference type="InterPro" id="IPR002871">
    <property type="entry name" value="NIF_FeS_clus_asmbl_NifU_N"/>
</dbReference>
<dbReference type="GO" id="GO:0005506">
    <property type="term" value="F:iron ion binding"/>
    <property type="evidence" value="ECO:0007669"/>
    <property type="project" value="InterPro"/>
</dbReference>
<evidence type="ECO:0000313" key="1">
    <source>
        <dbReference type="EMBL" id="AYN65250.1"/>
    </source>
</evidence>
<dbReference type="Gene3D" id="3.90.1010.10">
    <property type="match status" value="1"/>
</dbReference>
<dbReference type="SUPFAM" id="SSF82649">
    <property type="entry name" value="SufE/NifU"/>
    <property type="match status" value="1"/>
</dbReference>
<dbReference type="GO" id="GO:0016226">
    <property type="term" value="P:iron-sulfur cluster assembly"/>
    <property type="evidence" value="ECO:0007669"/>
    <property type="project" value="InterPro"/>
</dbReference>
<reference evidence="1 2" key="2">
    <citation type="submission" date="2018-10" db="EMBL/GenBank/DDBJ databases">
        <title>Detection and isolation of Mycoplasma hominis as a predominant microorganism from pelvic cavity of patient with salpingitis and tubo-ovarian abscess.</title>
        <authorList>
            <person name="Guschin A.E."/>
            <person name="Khayrullina G.A."/>
            <person name="Rakovskaya I.V."/>
            <person name="Shelenkov A.A."/>
            <person name="Shagin D.A."/>
        </authorList>
    </citation>
    <scope>NUCLEOTIDE SEQUENCE [LARGE SCALE GENOMIC DNA]</scope>
    <source>
        <strain evidence="2">TOA</strain>
    </source>
</reference>
<organism evidence="1 2">
    <name type="scientific">Metamycoplasma hominis</name>
    <name type="common">Mycoplasma hominis</name>
    <dbReference type="NCBI Taxonomy" id="2098"/>
    <lineage>
        <taxon>Bacteria</taxon>
        <taxon>Bacillati</taxon>
        <taxon>Mycoplasmatota</taxon>
        <taxon>Mycoplasmoidales</taxon>
        <taxon>Metamycoplasmataceae</taxon>
        <taxon>Metamycoplasma</taxon>
    </lineage>
</organism>
<dbReference type="Proteomes" id="UP000029712">
    <property type="component" value="Chromosome"/>
</dbReference>
<dbReference type="OMA" id="RLDCVQM"/>
<dbReference type="RefSeq" id="WP_012855401.1">
    <property type="nucleotide sequence ID" value="NZ_CP026341.1"/>
</dbReference>
<dbReference type="OrthoDB" id="9804157at2"/>
<evidence type="ECO:0000313" key="2">
    <source>
        <dbReference type="Proteomes" id="UP000029712"/>
    </source>
</evidence>
<dbReference type="Pfam" id="PF01592">
    <property type="entry name" value="NifU_N"/>
    <property type="match status" value="1"/>
</dbReference>
<protein>
    <submittedName>
        <fullName evidence="1">Iron-sulfur cluster assembly scaffold protein</fullName>
    </submittedName>
</protein>
<name>A0A2K9YSU3_METHO</name>
<sequence length="149" mass="17451">MNFYSNIEKQRIIFDAYENPKFKIKNDEDFKKTDKTLFEHSNVCVDDIKLNFLFDEKNTLKKVEYCAKGCSIFLSSVELMIQQILNKNKLEINEILNEYKTMIDTSTISQRGGEILGKLVVYQNVRVHLNRLECASIIFRLIKKAVSNE</sequence>
<dbReference type="AlphaFoldDB" id="A0A2K9YSU3"/>
<gene>
    <name evidence="1" type="ORF">KN71_000790</name>
</gene>
<accession>A0A2K9YSU3</accession>
<proteinExistence type="predicted"/>
<reference evidence="1 2" key="1">
    <citation type="submission" date="2014-08" db="EMBL/GenBank/DDBJ databases">
        <authorList>
            <person name="Kuleshov K."/>
            <person name="Dedkov V."/>
            <person name="Markelov M."/>
            <person name="Pimkina E."/>
        </authorList>
    </citation>
    <scope>NUCLEOTIDE SEQUENCE [LARGE SCALE GENOMIC DNA]</scope>
    <source>
        <strain evidence="2">TOA</strain>
    </source>
</reference>
<dbReference type="GO" id="GO:0051536">
    <property type="term" value="F:iron-sulfur cluster binding"/>
    <property type="evidence" value="ECO:0007669"/>
    <property type="project" value="InterPro"/>
</dbReference>